<comment type="caution">
    <text evidence="1">The sequence shown here is derived from an EMBL/GenBank/DDBJ whole genome shotgun (WGS) entry which is preliminary data.</text>
</comment>
<keyword evidence="2" id="KW-1185">Reference proteome</keyword>
<reference evidence="1 2" key="1">
    <citation type="submission" date="2023-04" db="EMBL/GenBank/DDBJ databases">
        <title>Luteimonas sp. M1R5S59.</title>
        <authorList>
            <person name="Sun J.-Q."/>
        </authorList>
    </citation>
    <scope>NUCLEOTIDE SEQUENCE [LARGE SCALE GENOMIC DNA]</scope>
    <source>
        <strain evidence="1 2">M1R5S59</strain>
    </source>
</reference>
<evidence type="ECO:0000313" key="2">
    <source>
        <dbReference type="Proteomes" id="UP001156873"/>
    </source>
</evidence>
<accession>A0ABT6JVU9</accession>
<dbReference type="EMBL" id="JARXRO010000018">
    <property type="protein sequence ID" value="MDH5834821.1"/>
    <property type="molecule type" value="Genomic_DNA"/>
</dbReference>
<dbReference type="RefSeq" id="WP_280579295.1">
    <property type="nucleotide sequence ID" value="NZ_JARXRO010000018.1"/>
</dbReference>
<proteinExistence type="predicted"/>
<protein>
    <submittedName>
        <fullName evidence="1">Uncharacterized protein</fullName>
    </submittedName>
</protein>
<name>A0ABT6JVU9_9GAMM</name>
<sequence length="71" mass="8323">MKPTPKLDRPAIERRLADIEAELPLLRRDMNTFFSELQDRADALCREVEPSERDEVRGRVQDMVERAGLDR</sequence>
<dbReference type="Proteomes" id="UP001156873">
    <property type="component" value="Unassembled WGS sequence"/>
</dbReference>
<organism evidence="1 2">
    <name type="scientific">Luteimonas kalidii</name>
    <dbReference type="NCBI Taxonomy" id="3042025"/>
    <lineage>
        <taxon>Bacteria</taxon>
        <taxon>Pseudomonadati</taxon>
        <taxon>Pseudomonadota</taxon>
        <taxon>Gammaproteobacteria</taxon>
        <taxon>Lysobacterales</taxon>
        <taxon>Lysobacteraceae</taxon>
        <taxon>Luteimonas</taxon>
    </lineage>
</organism>
<gene>
    <name evidence="1" type="ORF">QFW81_12945</name>
</gene>
<evidence type="ECO:0000313" key="1">
    <source>
        <dbReference type="EMBL" id="MDH5834821.1"/>
    </source>
</evidence>